<dbReference type="GO" id="GO:0003723">
    <property type="term" value="F:RNA binding"/>
    <property type="evidence" value="ECO:0007669"/>
    <property type="project" value="UniProtKB-UniRule"/>
</dbReference>
<dbReference type="CDD" id="cd00590">
    <property type="entry name" value="RRM_SF"/>
    <property type="match status" value="1"/>
</dbReference>
<dbReference type="InterPro" id="IPR035979">
    <property type="entry name" value="RBD_domain_sf"/>
</dbReference>
<dbReference type="EMBL" id="QZWG01000002">
    <property type="protein sequence ID" value="RZC25714.1"/>
    <property type="molecule type" value="Genomic_DNA"/>
</dbReference>
<proteinExistence type="predicted"/>
<feature type="domain" description="RRM" evidence="3">
    <location>
        <begin position="252"/>
        <end position="329"/>
    </location>
</feature>
<dbReference type="PANTHER" id="PTHR43116:SF4">
    <property type="entry name" value="PEPTIDE CHAIN RELEASE FACTOR PRFB3, CHLOROPLASTIC"/>
    <property type="match status" value="1"/>
</dbReference>
<accession>A0A445LR86</accession>
<evidence type="ECO:0000256" key="1">
    <source>
        <dbReference type="PROSITE-ProRule" id="PRU00176"/>
    </source>
</evidence>
<evidence type="ECO:0000313" key="4">
    <source>
        <dbReference type="EMBL" id="RZC25714.1"/>
    </source>
</evidence>
<evidence type="ECO:0000256" key="2">
    <source>
        <dbReference type="SAM" id="MobiDB-lite"/>
    </source>
</evidence>
<evidence type="ECO:0000259" key="3">
    <source>
        <dbReference type="PROSITE" id="PS50102"/>
    </source>
</evidence>
<comment type="caution">
    <text evidence="4">The sequence shown here is derived from an EMBL/GenBank/DDBJ whole genome shotgun (WGS) entry which is preliminary data.</text>
</comment>
<gene>
    <name evidence="4" type="ORF">D0Y65_004427</name>
</gene>
<dbReference type="SUPFAM" id="SSF54928">
    <property type="entry name" value="RNA-binding domain, RBD"/>
    <property type="match status" value="1"/>
</dbReference>
<dbReference type="AlphaFoldDB" id="A0A445LR86"/>
<name>A0A445LR86_GLYSO</name>
<sequence>MYRLLFSVTTTQVDVPSTCTTKDVPSNVLRQSSQAVSPLKLCEGETKEFSGAQTSFEAQNFVLLPSLSLHSFSPTFKLLSMASYGDLSPMSNVEWDYGSFKLLRKIEDAVHRAENFALTALEEMVWDFDMWNDPAKSNDIIVKLENSAKVVDSLRDLKYKLILLLAAFGPPYFFALLYAQQVEEAKLINQLAEINVIDYGLYKQAYETSLDVSEILDQYEISKLLKRPFDMAGACLVIKAGPNGIYSKFGRHESKASEVERYMNETNLWYEFKKWGDVREVFIARNRNKRGKRYGFVRFKGVKDVTWLERKLDNLVVGGLKMHVNVSKHGRERTSHGKASRGRRQEKGHGAANWNTKQRMEKTSYKLLEDTNSKGTLADTTGKQLQQMKETTLYVKVLMTNSKNLTRGRNLRNPSPTGSVSYSSVQLNIPMKEKTWLNNTWVGRLKNLALFDRMEDDLMWNGGDDITPKYIRDDMVLLIGLTETKAAQMVKEANEQGSSLFYSLEKSTPQLRTGYRLVWLLC</sequence>
<dbReference type="InterPro" id="IPR000504">
    <property type="entry name" value="RRM_dom"/>
</dbReference>
<protein>
    <submittedName>
        <fullName evidence="4">Peptide chain release factor PrfB3, chloroplastic</fullName>
    </submittedName>
</protein>
<evidence type="ECO:0000313" key="5">
    <source>
        <dbReference type="Proteomes" id="UP000289340"/>
    </source>
</evidence>
<keyword evidence="5" id="KW-1185">Reference proteome</keyword>
<organism evidence="4 5">
    <name type="scientific">Glycine soja</name>
    <name type="common">Wild soybean</name>
    <dbReference type="NCBI Taxonomy" id="3848"/>
    <lineage>
        <taxon>Eukaryota</taxon>
        <taxon>Viridiplantae</taxon>
        <taxon>Streptophyta</taxon>
        <taxon>Embryophyta</taxon>
        <taxon>Tracheophyta</taxon>
        <taxon>Spermatophyta</taxon>
        <taxon>Magnoliopsida</taxon>
        <taxon>eudicotyledons</taxon>
        <taxon>Gunneridae</taxon>
        <taxon>Pentapetalae</taxon>
        <taxon>rosids</taxon>
        <taxon>fabids</taxon>
        <taxon>Fabales</taxon>
        <taxon>Fabaceae</taxon>
        <taxon>Papilionoideae</taxon>
        <taxon>50 kb inversion clade</taxon>
        <taxon>NPAAA clade</taxon>
        <taxon>indigoferoid/millettioid clade</taxon>
        <taxon>Phaseoleae</taxon>
        <taxon>Glycine</taxon>
        <taxon>Glycine subgen. Soja</taxon>
    </lineage>
</organism>
<dbReference type="InterPro" id="IPR012677">
    <property type="entry name" value="Nucleotide-bd_a/b_plait_sf"/>
</dbReference>
<reference evidence="4 5" key="1">
    <citation type="submission" date="2018-09" db="EMBL/GenBank/DDBJ databases">
        <title>A high-quality reference genome of wild soybean provides a powerful tool to mine soybean genomes.</title>
        <authorList>
            <person name="Xie M."/>
            <person name="Chung C.Y.L."/>
            <person name="Li M.-W."/>
            <person name="Wong F.-L."/>
            <person name="Chan T.-F."/>
            <person name="Lam H.-M."/>
        </authorList>
    </citation>
    <scope>NUCLEOTIDE SEQUENCE [LARGE SCALE GENOMIC DNA]</scope>
    <source>
        <strain evidence="5">cv. W05</strain>
        <tissue evidence="4">Hypocotyl of etiolated seedlings</tissue>
    </source>
</reference>
<dbReference type="Proteomes" id="UP000289340">
    <property type="component" value="Chromosome 2"/>
</dbReference>
<dbReference type="PROSITE" id="PS50102">
    <property type="entry name" value="RRM"/>
    <property type="match status" value="1"/>
</dbReference>
<dbReference type="Pfam" id="PF00076">
    <property type="entry name" value="RRM_1"/>
    <property type="match status" value="1"/>
</dbReference>
<dbReference type="PANTHER" id="PTHR43116">
    <property type="entry name" value="PEPTIDE CHAIN RELEASE FACTOR 2"/>
    <property type="match status" value="1"/>
</dbReference>
<feature type="compositionally biased region" description="Basic residues" evidence="2">
    <location>
        <begin position="328"/>
        <end position="342"/>
    </location>
</feature>
<feature type="region of interest" description="Disordered" evidence="2">
    <location>
        <begin position="328"/>
        <end position="356"/>
    </location>
</feature>
<keyword evidence="1" id="KW-0694">RNA-binding</keyword>
<dbReference type="Gene3D" id="3.30.70.330">
    <property type="match status" value="1"/>
</dbReference>